<evidence type="ECO:0000256" key="3">
    <source>
        <dbReference type="ARBA" id="ARBA00023295"/>
    </source>
</evidence>
<dbReference type="RefSeq" id="WP_020638721.1">
    <property type="nucleotide sequence ID" value="NZ_QHHU01000040.1"/>
</dbReference>
<dbReference type="PANTHER" id="PTHR10353">
    <property type="entry name" value="GLYCOSYL HYDROLASE"/>
    <property type="match status" value="1"/>
</dbReference>
<dbReference type="GO" id="GO:0005829">
    <property type="term" value="C:cytosol"/>
    <property type="evidence" value="ECO:0007669"/>
    <property type="project" value="TreeGrafter"/>
</dbReference>
<dbReference type="EMBL" id="QHHU01000040">
    <property type="protein sequence ID" value="RSM40370.1"/>
    <property type="molecule type" value="Genomic_DNA"/>
</dbReference>
<comment type="caution">
    <text evidence="6">The sequence shown here is derived from an EMBL/GenBank/DDBJ whole genome shotgun (WGS) entry which is preliminary data.</text>
</comment>
<evidence type="ECO:0000313" key="7">
    <source>
        <dbReference type="Proteomes" id="UP000286716"/>
    </source>
</evidence>
<dbReference type="PRINTS" id="PR00131">
    <property type="entry name" value="GLHYDRLASE1"/>
</dbReference>
<gene>
    <name evidence="6" type="ORF">DMA12_27200</name>
</gene>
<comment type="similarity">
    <text evidence="1 4">Belongs to the glycosyl hydrolase 1 family.</text>
</comment>
<accession>A0A428WB96</accession>
<sequence length="424" mass="46949">MSDNPGAPAQGKRPLRFPDGFLIGASTAGHQTEGNNTNSDWWEFEHRPGSPVHEPSGDACDSYHRYPEDIGLVAGFGLNAYRFSVEWPRLEPAEGMFSRAETAHYRRVLAACHEHGIVPVVTYNHFTLPLWLQRRGGFAADDFPQLFQRFCAHVTRTLGDLIGWAVTINEPEGAGDAGYVLGIHPPGRVGDRELAHRVADNVLTAHRLGVKAIHDHGSMPAGVSLALQDMQYEDGATPGKTEWELNALISERYIEAAQEDDFVGLQTYTRIRFGPEGERGPGLHPENKNGLVETDDTTQVGWEFYPEALDGTIRRVHRVSGGKPILLTENGVATTHDPKRVAFMDRALRAVHTCLADGIDVRGYLHWSLLDNYEWSGGFEPTFGLVAVDRQTFARRPKESAYWLGDVARSRCLPAEPVTWPPAA</sequence>
<feature type="compositionally biased region" description="Polar residues" evidence="5">
    <location>
        <begin position="28"/>
        <end position="40"/>
    </location>
</feature>
<organism evidence="6 7">
    <name type="scientific">Amycolatopsis balhimycina DSM 5908</name>
    <dbReference type="NCBI Taxonomy" id="1081091"/>
    <lineage>
        <taxon>Bacteria</taxon>
        <taxon>Bacillati</taxon>
        <taxon>Actinomycetota</taxon>
        <taxon>Actinomycetes</taxon>
        <taxon>Pseudonocardiales</taxon>
        <taxon>Pseudonocardiaceae</taxon>
        <taxon>Amycolatopsis</taxon>
    </lineage>
</organism>
<protein>
    <recommendedName>
        <fullName evidence="8">Glycoside hydrolase family 1 protein</fullName>
    </recommendedName>
</protein>
<keyword evidence="7" id="KW-1185">Reference proteome</keyword>
<keyword evidence="2" id="KW-0378">Hydrolase</keyword>
<evidence type="ECO:0008006" key="8">
    <source>
        <dbReference type="Google" id="ProtNLM"/>
    </source>
</evidence>
<dbReference type="Proteomes" id="UP000286716">
    <property type="component" value="Unassembled WGS sequence"/>
</dbReference>
<keyword evidence="3" id="KW-0326">Glycosidase</keyword>
<evidence type="ECO:0000256" key="5">
    <source>
        <dbReference type="SAM" id="MobiDB-lite"/>
    </source>
</evidence>
<feature type="region of interest" description="Disordered" evidence="5">
    <location>
        <begin position="24"/>
        <end position="56"/>
    </location>
</feature>
<dbReference type="InterPro" id="IPR017853">
    <property type="entry name" value="GH"/>
</dbReference>
<evidence type="ECO:0000256" key="2">
    <source>
        <dbReference type="ARBA" id="ARBA00022801"/>
    </source>
</evidence>
<reference evidence="6 7" key="1">
    <citation type="submission" date="2018-05" db="EMBL/GenBank/DDBJ databases">
        <title>Evolution of GPA BGCs.</title>
        <authorList>
            <person name="Waglechner N."/>
            <person name="Wright G.D."/>
        </authorList>
    </citation>
    <scope>NUCLEOTIDE SEQUENCE [LARGE SCALE GENOMIC DNA]</scope>
    <source>
        <strain evidence="6 7">DSM 5908</strain>
    </source>
</reference>
<dbReference type="AlphaFoldDB" id="A0A428WB96"/>
<dbReference type="PANTHER" id="PTHR10353:SF36">
    <property type="entry name" value="LP05116P"/>
    <property type="match status" value="1"/>
</dbReference>
<proteinExistence type="inferred from homology"/>
<dbReference type="InterPro" id="IPR001360">
    <property type="entry name" value="Glyco_hydro_1"/>
</dbReference>
<name>A0A428WB96_AMYBA</name>
<evidence type="ECO:0000256" key="1">
    <source>
        <dbReference type="ARBA" id="ARBA00010838"/>
    </source>
</evidence>
<evidence type="ECO:0000313" key="6">
    <source>
        <dbReference type="EMBL" id="RSM40370.1"/>
    </source>
</evidence>
<dbReference type="GO" id="GO:0008422">
    <property type="term" value="F:beta-glucosidase activity"/>
    <property type="evidence" value="ECO:0007669"/>
    <property type="project" value="TreeGrafter"/>
</dbReference>
<evidence type="ECO:0000256" key="4">
    <source>
        <dbReference type="RuleBase" id="RU003690"/>
    </source>
</evidence>
<dbReference type="Gene3D" id="3.20.20.80">
    <property type="entry name" value="Glycosidases"/>
    <property type="match status" value="1"/>
</dbReference>
<dbReference type="Pfam" id="PF00232">
    <property type="entry name" value="Glyco_hydro_1"/>
    <property type="match status" value="2"/>
</dbReference>
<dbReference type="OrthoDB" id="9765195at2"/>
<dbReference type="SUPFAM" id="SSF51445">
    <property type="entry name" value="(Trans)glycosidases"/>
    <property type="match status" value="1"/>
</dbReference>
<dbReference type="GO" id="GO:0016052">
    <property type="term" value="P:carbohydrate catabolic process"/>
    <property type="evidence" value="ECO:0007669"/>
    <property type="project" value="TreeGrafter"/>
</dbReference>